<comment type="caution">
    <text evidence="2">The sequence shown here is derived from an EMBL/GenBank/DDBJ whole genome shotgun (WGS) entry which is preliminary data.</text>
</comment>
<sequence>MLHEPLDSKRDEIRLVTILPGECDDEISCTISHVSLLDSPQYMALSYCWGDARTTEDIYLNNQVFPATANLKAALLRLRNSEYTTWWIDAICIDQKNLEEKREQLPLIGSIYRKAIATVAWLGEESRVSHLAFSLIERLWQEERQLSVEKEATRETNEGSFGSRNSPLVPVGERDAVAALLELLRRPYWKRVWIIQELAFSHAVKILCGGHRTDWSALTVALQRLKNSYSVRVTRHNAFSHVLNIQRFRRDATSNRPLHFVDAIARSQASLATEAHDRLFALINLCYNGKEFIPVPDYNQEIEELCCEITMAAITSFKSLDVIVFLGSSTISYRGPTWQPQWLSSTPRWATLPDKRRLDYLLGKRKLWESSTTGSLASSYSVTKRWNASQDSRPSVQLSGSVLSVKGFIVDSIFQLTSSLDGRPGGCSAEFSRHNENKLRPSQARNATPSSNREITNLIFKLFFDMGASVRYTAGTEEKTFKAFYNWFPKRAELLQETYPSLVAWFIENSDFEIYGKTLGDWMKGPSNYTLPKCSDLLPSCFRTADVAPREQTMDIIERALEWNMHLIITDIGRLGWANMKARPGDQIAILLGCSVPVVLRRRDGGGWLVVGDCVVDGLMDGEALEKCDLEEVGWVDLY</sequence>
<dbReference type="InterPro" id="IPR052895">
    <property type="entry name" value="HetReg/Transcr_Mod"/>
</dbReference>
<accession>A0A9N9PSC2</accession>
<proteinExistence type="predicted"/>
<feature type="domain" description="Heterokaryon incompatibility" evidence="1">
    <location>
        <begin position="42"/>
        <end position="197"/>
    </location>
</feature>
<dbReference type="Pfam" id="PF06985">
    <property type="entry name" value="HET"/>
    <property type="match status" value="1"/>
</dbReference>
<keyword evidence="3" id="KW-1185">Reference proteome</keyword>
<dbReference type="InterPro" id="IPR010730">
    <property type="entry name" value="HET"/>
</dbReference>
<organism evidence="2 3">
    <name type="scientific">Hymenoscyphus fraxineus</name>
    <dbReference type="NCBI Taxonomy" id="746836"/>
    <lineage>
        <taxon>Eukaryota</taxon>
        <taxon>Fungi</taxon>
        <taxon>Dikarya</taxon>
        <taxon>Ascomycota</taxon>
        <taxon>Pezizomycotina</taxon>
        <taxon>Leotiomycetes</taxon>
        <taxon>Helotiales</taxon>
        <taxon>Helotiaceae</taxon>
        <taxon>Hymenoscyphus</taxon>
    </lineage>
</organism>
<dbReference type="PANTHER" id="PTHR24148">
    <property type="entry name" value="ANKYRIN REPEAT DOMAIN-CONTAINING PROTEIN 39 HOMOLOG-RELATED"/>
    <property type="match status" value="1"/>
</dbReference>
<name>A0A9N9PSC2_9HELO</name>
<dbReference type="EMBL" id="CAJVRL010000045">
    <property type="protein sequence ID" value="CAG8952387.1"/>
    <property type="molecule type" value="Genomic_DNA"/>
</dbReference>
<dbReference type="OrthoDB" id="3526006at2759"/>
<protein>
    <recommendedName>
        <fullName evidence="1">Heterokaryon incompatibility domain-containing protein</fullName>
    </recommendedName>
</protein>
<dbReference type="PANTHER" id="PTHR24148:SF73">
    <property type="entry name" value="HET DOMAIN PROTEIN (AFU_ORTHOLOGUE AFUA_8G01020)"/>
    <property type="match status" value="1"/>
</dbReference>
<evidence type="ECO:0000313" key="2">
    <source>
        <dbReference type="EMBL" id="CAG8952387.1"/>
    </source>
</evidence>
<dbReference type="Pfam" id="PF26639">
    <property type="entry name" value="Het-6_barrel"/>
    <property type="match status" value="1"/>
</dbReference>
<evidence type="ECO:0000313" key="3">
    <source>
        <dbReference type="Proteomes" id="UP000696280"/>
    </source>
</evidence>
<evidence type="ECO:0000259" key="1">
    <source>
        <dbReference type="Pfam" id="PF06985"/>
    </source>
</evidence>
<dbReference type="Proteomes" id="UP000696280">
    <property type="component" value="Unassembled WGS sequence"/>
</dbReference>
<dbReference type="AlphaFoldDB" id="A0A9N9PSC2"/>
<reference evidence="2" key="1">
    <citation type="submission" date="2021-07" db="EMBL/GenBank/DDBJ databases">
        <authorList>
            <person name="Durling M."/>
        </authorList>
    </citation>
    <scope>NUCLEOTIDE SEQUENCE</scope>
</reference>
<gene>
    <name evidence="2" type="ORF">HYFRA_00001134</name>
</gene>